<name>A0ABQ1I3M1_9ALTE</name>
<proteinExistence type="predicted"/>
<evidence type="ECO:0000313" key="4">
    <source>
        <dbReference type="Proteomes" id="UP000651977"/>
    </source>
</evidence>
<feature type="chain" id="PRO_5045204197" description="Ice-binding protein C-terminal domain-containing protein" evidence="1">
    <location>
        <begin position="20"/>
        <end position="257"/>
    </location>
</feature>
<reference evidence="4" key="1">
    <citation type="journal article" date="2019" name="Int. J. Syst. Evol. Microbiol.">
        <title>The Global Catalogue of Microorganisms (GCM) 10K type strain sequencing project: providing services to taxonomists for standard genome sequencing and annotation.</title>
        <authorList>
            <consortium name="The Broad Institute Genomics Platform"/>
            <consortium name="The Broad Institute Genome Sequencing Center for Infectious Disease"/>
            <person name="Wu L."/>
            <person name="Ma J."/>
        </authorList>
    </citation>
    <scope>NUCLEOTIDE SEQUENCE [LARGE SCALE GENOMIC DNA]</scope>
    <source>
        <strain evidence="4">CGMCC 1.10131</strain>
    </source>
</reference>
<dbReference type="InterPro" id="IPR013424">
    <property type="entry name" value="Ice-binding_C"/>
</dbReference>
<dbReference type="Pfam" id="PF07589">
    <property type="entry name" value="PEP-CTERM"/>
    <property type="match status" value="1"/>
</dbReference>
<gene>
    <name evidence="3" type="ORF">GCM10007414_23090</name>
</gene>
<dbReference type="EMBL" id="BMDY01000013">
    <property type="protein sequence ID" value="GGB09073.1"/>
    <property type="molecule type" value="Genomic_DNA"/>
</dbReference>
<dbReference type="RefSeq" id="WP_055734668.1">
    <property type="nucleotide sequence ID" value="NZ_BMDY01000013.1"/>
</dbReference>
<sequence length="257" mass="27568">MLKKILLAASCAVSLSAFGATETWSFEDFSRDFYDYGNSFSGTSGSGIGLNLTGWSNTGSGESIEDAYLDYADGNGLTLMNRDEWPIYPDHGIDNSNYLPGYNDYDMVLLSFDTAVNLAGFSLGWAYEYRNGRDRAGRHADVSVLAYNGADAPVLAGSTWNDVADLASGWTSEAQVYDADDYAYQAISSSTESKYWLIGAYNPVFGGSGQYAGNDAFKLAGVQAEPGAQPVNSVPEPGTVLLFAAGLFGIALRTRKR</sequence>
<evidence type="ECO:0000313" key="3">
    <source>
        <dbReference type="EMBL" id="GGB09073.1"/>
    </source>
</evidence>
<keyword evidence="4" id="KW-1185">Reference proteome</keyword>
<feature type="signal peptide" evidence="1">
    <location>
        <begin position="1"/>
        <end position="19"/>
    </location>
</feature>
<feature type="domain" description="Ice-binding protein C-terminal" evidence="2">
    <location>
        <begin position="233"/>
        <end position="256"/>
    </location>
</feature>
<dbReference type="InterPro" id="IPR049672">
    <property type="entry name" value="Xrt_dep_XDP1"/>
</dbReference>
<evidence type="ECO:0000259" key="2">
    <source>
        <dbReference type="Pfam" id="PF07589"/>
    </source>
</evidence>
<dbReference type="NCBIfam" id="NF041927">
    <property type="entry name" value="Xrt_dep_XDP1"/>
    <property type="match status" value="1"/>
</dbReference>
<dbReference type="NCBIfam" id="TIGR02595">
    <property type="entry name" value="PEP_CTERM"/>
    <property type="match status" value="1"/>
</dbReference>
<organism evidence="3 4">
    <name type="scientific">Agarivorans gilvus</name>
    <dbReference type="NCBI Taxonomy" id="680279"/>
    <lineage>
        <taxon>Bacteria</taxon>
        <taxon>Pseudomonadati</taxon>
        <taxon>Pseudomonadota</taxon>
        <taxon>Gammaproteobacteria</taxon>
        <taxon>Alteromonadales</taxon>
        <taxon>Alteromonadaceae</taxon>
        <taxon>Agarivorans</taxon>
    </lineage>
</organism>
<dbReference type="Proteomes" id="UP000651977">
    <property type="component" value="Unassembled WGS sequence"/>
</dbReference>
<accession>A0ABQ1I3M1</accession>
<evidence type="ECO:0000256" key="1">
    <source>
        <dbReference type="SAM" id="SignalP"/>
    </source>
</evidence>
<keyword evidence="1" id="KW-0732">Signal</keyword>
<comment type="caution">
    <text evidence="3">The sequence shown here is derived from an EMBL/GenBank/DDBJ whole genome shotgun (WGS) entry which is preliminary data.</text>
</comment>
<protein>
    <recommendedName>
        <fullName evidence="2">Ice-binding protein C-terminal domain-containing protein</fullName>
    </recommendedName>
</protein>